<gene>
    <name evidence="15" type="ORF">EVEC_LOCUS9544</name>
</gene>
<evidence type="ECO:0000256" key="8">
    <source>
        <dbReference type="ARBA" id="ARBA00023065"/>
    </source>
</evidence>
<evidence type="ECO:0000256" key="6">
    <source>
        <dbReference type="ARBA" id="ARBA00022989"/>
    </source>
</evidence>
<comment type="similarity">
    <text evidence="2 13">Belongs to the amiloride-sensitive sodium channel (TC 1.A.6) family.</text>
</comment>
<keyword evidence="8 13" id="KW-0406">Ion transport</keyword>
<sequence>MLISHSKHSGIRIVWIIIVLVLWIICAIQTSFTIFKYYQWPTVTSIRIRHFTSVQFPAVTICNLNPIRAGWIRKQSIGTDEITKALALLKQKQNMTREQWKQTLDEAKSASHITIKDESLYRSIRTIFNNKINLTEAGHDIKEMLLECNFQSTRCTAENFTRWEHGSYGNCYTMVIAREHYSFIGPFHGLSLTLHTQDDEYLAKSTEGAGFQVEVHAPEYIPFPEDKGFTVSPGVKTSVGVKLQQISRLSWPYDGTECGDYYDEKFKYELRFRLQDCDCVDASAITRADIETHYTINNTIKACDVLSNSSDSSVCFRKSMAKTARSGICDRLCPQPCHEQEYVTEKAFALWPRESFYKTSHETWENSSYSEITNLSFEKAKTNLLKLEVYFKELNYESITESPAMDVWGLLADIGGTLGLYVGVSCLTFGEVLELFLECIAVPAKKHLLRRPVSKQNV</sequence>
<dbReference type="Proteomes" id="UP000274131">
    <property type="component" value="Unassembled WGS sequence"/>
</dbReference>
<organism evidence="17">
    <name type="scientific">Enterobius vermicularis</name>
    <name type="common">Human pinworm</name>
    <dbReference type="NCBI Taxonomy" id="51028"/>
    <lineage>
        <taxon>Eukaryota</taxon>
        <taxon>Metazoa</taxon>
        <taxon>Ecdysozoa</taxon>
        <taxon>Nematoda</taxon>
        <taxon>Chromadorea</taxon>
        <taxon>Rhabditida</taxon>
        <taxon>Spirurina</taxon>
        <taxon>Oxyuridomorpha</taxon>
        <taxon>Oxyuroidea</taxon>
        <taxon>Oxyuridae</taxon>
        <taxon>Enterobius</taxon>
    </lineage>
</organism>
<evidence type="ECO:0000256" key="1">
    <source>
        <dbReference type="ARBA" id="ARBA00004141"/>
    </source>
</evidence>
<keyword evidence="3 13" id="KW-0813">Transport</keyword>
<evidence type="ECO:0000256" key="12">
    <source>
        <dbReference type="ARBA" id="ARBA00023303"/>
    </source>
</evidence>
<reference evidence="15 16" key="2">
    <citation type="submission" date="2018-10" db="EMBL/GenBank/DDBJ databases">
        <authorList>
            <consortium name="Pathogen Informatics"/>
        </authorList>
    </citation>
    <scope>NUCLEOTIDE SEQUENCE [LARGE SCALE GENOMIC DNA]</scope>
</reference>
<evidence type="ECO:0000313" key="17">
    <source>
        <dbReference type="WBParaSite" id="EVEC_0001019901-mRNA-1"/>
    </source>
</evidence>
<keyword evidence="12 13" id="KW-0407">Ion channel</keyword>
<dbReference type="OrthoDB" id="6021021at2759"/>
<reference evidence="17" key="1">
    <citation type="submission" date="2017-02" db="UniProtKB">
        <authorList>
            <consortium name="WormBaseParasite"/>
        </authorList>
    </citation>
    <scope>IDENTIFICATION</scope>
</reference>
<keyword evidence="9 14" id="KW-0472">Membrane</keyword>
<dbReference type="FunFam" id="1.10.287.770:FF:000001">
    <property type="entry name" value="Acid-sensing ion channel subunit 1"/>
    <property type="match status" value="1"/>
</dbReference>
<evidence type="ECO:0000256" key="13">
    <source>
        <dbReference type="RuleBase" id="RU000679"/>
    </source>
</evidence>
<dbReference type="InterPro" id="IPR001873">
    <property type="entry name" value="ENaC"/>
</dbReference>
<proteinExistence type="inferred from homology"/>
<evidence type="ECO:0000313" key="15">
    <source>
        <dbReference type="EMBL" id="VDD94793.1"/>
    </source>
</evidence>
<keyword evidence="5 13" id="KW-0812">Transmembrane</keyword>
<protein>
    <submittedName>
        <fullName evidence="17">Amiloride-sensitive sodium channel</fullName>
    </submittedName>
</protein>
<feature type="transmembrane region" description="Helical" evidence="14">
    <location>
        <begin position="12"/>
        <end position="38"/>
    </location>
</feature>
<evidence type="ECO:0000256" key="9">
    <source>
        <dbReference type="ARBA" id="ARBA00023136"/>
    </source>
</evidence>
<dbReference type="Pfam" id="PF00858">
    <property type="entry name" value="ASC"/>
    <property type="match status" value="1"/>
</dbReference>
<keyword evidence="4 13" id="KW-0894">Sodium channel</keyword>
<keyword evidence="11 13" id="KW-0739">Sodium transport</keyword>
<dbReference type="WBParaSite" id="EVEC_0001019901-mRNA-1">
    <property type="protein sequence ID" value="EVEC_0001019901-mRNA-1"/>
    <property type="gene ID" value="EVEC_0001019901"/>
</dbReference>
<keyword evidence="7" id="KW-0915">Sodium</keyword>
<evidence type="ECO:0000256" key="3">
    <source>
        <dbReference type="ARBA" id="ARBA00022448"/>
    </source>
</evidence>
<dbReference type="EMBL" id="UXUI01010130">
    <property type="protein sequence ID" value="VDD94793.1"/>
    <property type="molecule type" value="Genomic_DNA"/>
</dbReference>
<dbReference type="PANTHER" id="PTHR11690">
    <property type="entry name" value="AMILORIDE-SENSITIVE SODIUM CHANNEL-RELATED"/>
    <property type="match status" value="1"/>
</dbReference>
<dbReference type="STRING" id="51028.A0A0N4VH98"/>
<evidence type="ECO:0000256" key="14">
    <source>
        <dbReference type="SAM" id="Phobius"/>
    </source>
</evidence>
<evidence type="ECO:0000313" key="16">
    <source>
        <dbReference type="Proteomes" id="UP000274131"/>
    </source>
</evidence>
<dbReference type="AlphaFoldDB" id="A0A0N4VH98"/>
<dbReference type="PRINTS" id="PR01078">
    <property type="entry name" value="AMINACHANNEL"/>
</dbReference>
<dbReference type="PANTHER" id="PTHR11690:SF248">
    <property type="entry name" value="PICKPOCKET 17, ISOFORM A"/>
    <property type="match status" value="1"/>
</dbReference>
<evidence type="ECO:0000256" key="4">
    <source>
        <dbReference type="ARBA" id="ARBA00022461"/>
    </source>
</evidence>
<keyword evidence="10" id="KW-0325">Glycoprotein</keyword>
<evidence type="ECO:0000256" key="2">
    <source>
        <dbReference type="ARBA" id="ARBA00007193"/>
    </source>
</evidence>
<comment type="subcellular location">
    <subcellularLocation>
        <location evidence="1">Membrane</location>
        <topology evidence="1">Multi-pass membrane protein</topology>
    </subcellularLocation>
</comment>
<evidence type="ECO:0000256" key="5">
    <source>
        <dbReference type="ARBA" id="ARBA00022692"/>
    </source>
</evidence>
<dbReference type="GO" id="GO:0005886">
    <property type="term" value="C:plasma membrane"/>
    <property type="evidence" value="ECO:0007669"/>
    <property type="project" value="TreeGrafter"/>
</dbReference>
<keyword evidence="16" id="KW-1185">Reference proteome</keyword>
<evidence type="ECO:0000256" key="10">
    <source>
        <dbReference type="ARBA" id="ARBA00023180"/>
    </source>
</evidence>
<keyword evidence="6 14" id="KW-1133">Transmembrane helix</keyword>
<accession>A0A0N4VH98</accession>
<name>A0A0N4VH98_ENTVE</name>
<dbReference type="GO" id="GO:0015280">
    <property type="term" value="F:ligand-gated sodium channel activity"/>
    <property type="evidence" value="ECO:0007669"/>
    <property type="project" value="TreeGrafter"/>
</dbReference>
<dbReference type="Gene3D" id="2.60.470.10">
    <property type="entry name" value="Acid-sensing ion channels like domains"/>
    <property type="match status" value="1"/>
</dbReference>
<evidence type="ECO:0000256" key="7">
    <source>
        <dbReference type="ARBA" id="ARBA00023053"/>
    </source>
</evidence>
<evidence type="ECO:0000256" key="11">
    <source>
        <dbReference type="ARBA" id="ARBA00023201"/>
    </source>
</evidence>
<dbReference type="Gene3D" id="1.10.287.770">
    <property type="entry name" value="YojJ-like"/>
    <property type="match status" value="1"/>
</dbReference>